<dbReference type="GO" id="GO:0016491">
    <property type="term" value="F:oxidoreductase activity"/>
    <property type="evidence" value="ECO:0007669"/>
    <property type="project" value="InterPro"/>
</dbReference>
<sequence length="307" mass="32271">MKTLEYSEYGKAPAIAERPLPKPSMGEVLVKVAGAALNPLDTKIHAGYMTDFFPVEFPYVPGTDISGTIEAIGDGVSGWKTGDEIIARLDPSKGGAFAEFAVVPADQLVRAPTSMPLAESAGLVTIGGTAWQILFGEYTVASGQRVLIHGAAGPVGAFATQLAAQAGAEVYATASAQDADYVRSLGAAQVIDYQNDRFEEHLSDIDLVVDTVGGDVEERSLKVLKQGGTLIATPMPPDEDRARAAGVDAKFVFHMSDAAKLGHVAERADHGVKVRLDRMVSLEEGADAFARQASGEAKGKIIFSPRG</sequence>
<dbReference type="PANTHER" id="PTHR11695:SF294">
    <property type="entry name" value="RETICULON-4-INTERACTING PROTEIN 1, MITOCHONDRIAL"/>
    <property type="match status" value="1"/>
</dbReference>
<dbReference type="InterPro" id="IPR013154">
    <property type="entry name" value="ADH-like_N"/>
</dbReference>
<organism evidence="2 3">
    <name type="scientific">Stakelama pacifica</name>
    <dbReference type="NCBI Taxonomy" id="517720"/>
    <lineage>
        <taxon>Bacteria</taxon>
        <taxon>Pseudomonadati</taxon>
        <taxon>Pseudomonadota</taxon>
        <taxon>Alphaproteobacteria</taxon>
        <taxon>Sphingomonadales</taxon>
        <taxon>Sphingomonadaceae</taxon>
        <taxon>Stakelama</taxon>
    </lineage>
</organism>
<comment type="caution">
    <text evidence="2">The sequence shown here is derived from an EMBL/GenBank/DDBJ whole genome shotgun (WGS) entry which is preliminary data.</text>
</comment>
<dbReference type="InterPro" id="IPR020843">
    <property type="entry name" value="ER"/>
</dbReference>
<dbReference type="Gene3D" id="3.90.180.10">
    <property type="entry name" value="Medium-chain alcohol dehydrogenases, catalytic domain"/>
    <property type="match status" value="1"/>
</dbReference>
<dbReference type="Pfam" id="PF13602">
    <property type="entry name" value="ADH_zinc_N_2"/>
    <property type="match status" value="1"/>
</dbReference>
<dbReference type="InterPro" id="IPR036291">
    <property type="entry name" value="NAD(P)-bd_dom_sf"/>
</dbReference>
<proteinExistence type="predicted"/>
<keyword evidence="3" id="KW-1185">Reference proteome</keyword>
<dbReference type="AlphaFoldDB" id="A0A4R6FPY7"/>
<dbReference type="SUPFAM" id="SSF51735">
    <property type="entry name" value="NAD(P)-binding Rossmann-fold domains"/>
    <property type="match status" value="1"/>
</dbReference>
<evidence type="ECO:0000259" key="1">
    <source>
        <dbReference type="SMART" id="SM00829"/>
    </source>
</evidence>
<evidence type="ECO:0000313" key="3">
    <source>
        <dbReference type="Proteomes" id="UP000295493"/>
    </source>
</evidence>
<dbReference type="EMBL" id="SNWD01000005">
    <property type="protein sequence ID" value="TDN82834.1"/>
    <property type="molecule type" value="Genomic_DNA"/>
</dbReference>
<name>A0A4R6FPY7_9SPHN</name>
<dbReference type="PANTHER" id="PTHR11695">
    <property type="entry name" value="ALCOHOL DEHYDROGENASE RELATED"/>
    <property type="match status" value="1"/>
</dbReference>
<dbReference type="RefSeq" id="WP_133495391.1">
    <property type="nucleotide sequence ID" value="NZ_BMLU01000005.1"/>
</dbReference>
<dbReference type="InterPro" id="IPR050700">
    <property type="entry name" value="YIM1/Zinc_Alcohol_DH_Fams"/>
</dbReference>
<feature type="domain" description="Enoyl reductase (ER)" evidence="1">
    <location>
        <begin position="10"/>
        <end position="303"/>
    </location>
</feature>
<dbReference type="SMART" id="SM00829">
    <property type="entry name" value="PKS_ER"/>
    <property type="match status" value="1"/>
</dbReference>
<dbReference type="Gene3D" id="3.40.50.720">
    <property type="entry name" value="NAD(P)-binding Rossmann-like Domain"/>
    <property type="match status" value="1"/>
</dbReference>
<dbReference type="CDD" id="cd05289">
    <property type="entry name" value="MDR_like_2"/>
    <property type="match status" value="1"/>
</dbReference>
<dbReference type="OrthoDB" id="9792321at2"/>
<evidence type="ECO:0000313" key="2">
    <source>
        <dbReference type="EMBL" id="TDN82834.1"/>
    </source>
</evidence>
<accession>A0A4R6FPY7</accession>
<dbReference type="Pfam" id="PF08240">
    <property type="entry name" value="ADH_N"/>
    <property type="match status" value="1"/>
</dbReference>
<dbReference type="InterPro" id="IPR011032">
    <property type="entry name" value="GroES-like_sf"/>
</dbReference>
<dbReference type="SUPFAM" id="SSF50129">
    <property type="entry name" value="GroES-like"/>
    <property type="match status" value="1"/>
</dbReference>
<reference evidence="2 3" key="1">
    <citation type="submission" date="2019-03" db="EMBL/GenBank/DDBJ databases">
        <title>Genomic Encyclopedia of Type Strains, Phase IV (KMG-IV): sequencing the most valuable type-strain genomes for metagenomic binning, comparative biology and taxonomic classification.</title>
        <authorList>
            <person name="Goeker M."/>
        </authorList>
    </citation>
    <scope>NUCLEOTIDE SEQUENCE [LARGE SCALE GENOMIC DNA]</scope>
    <source>
        <strain evidence="2 3">DSM 25059</strain>
    </source>
</reference>
<dbReference type="Proteomes" id="UP000295493">
    <property type="component" value="Unassembled WGS sequence"/>
</dbReference>
<protein>
    <submittedName>
        <fullName evidence="2">NADPH:quinone reductase-like Zn-dependent oxidoreductase</fullName>
    </submittedName>
</protein>
<gene>
    <name evidence="2" type="ORF">EV664_10530</name>
</gene>